<dbReference type="EMBL" id="CM045760">
    <property type="protein sequence ID" value="KAI8025706.1"/>
    <property type="molecule type" value="Genomic_DNA"/>
</dbReference>
<proteinExistence type="predicted"/>
<evidence type="ECO:0000313" key="1">
    <source>
        <dbReference type="EMBL" id="KAI8025706.1"/>
    </source>
</evidence>
<sequence length="187" mass="21580">MVIDNYDGYAAITYGGACTINVSAVFLNGDYGDNIKRSFTSLIYHEMTHIWQWYPPMTPTGLIEGIADYTALKAKYYKPEFFARPGSGKRWDQGYSITARFLEYCDGLKPGFLAAMNRKMRNAWILNYFVELVGKPVDQLWREYKAKYAGVGNFTEDTNLGLWREHKDMHCYDAKEETGCQLRTLKK</sequence>
<comment type="caution">
    <text evidence="1">The sequence shown here is derived from an EMBL/GenBank/DDBJ whole genome shotgun (WGS) entry which is preliminary data.</text>
</comment>
<accession>A0ACC0INH9</accession>
<organism evidence="1 2">
    <name type="scientific">Camellia lanceoleosa</name>
    <dbReference type="NCBI Taxonomy" id="1840588"/>
    <lineage>
        <taxon>Eukaryota</taxon>
        <taxon>Viridiplantae</taxon>
        <taxon>Streptophyta</taxon>
        <taxon>Embryophyta</taxon>
        <taxon>Tracheophyta</taxon>
        <taxon>Spermatophyta</taxon>
        <taxon>Magnoliopsida</taxon>
        <taxon>eudicotyledons</taxon>
        <taxon>Gunneridae</taxon>
        <taxon>Pentapetalae</taxon>
        <taxon>asterids</taxon>
        <taxon>Ericales</taxon>
        <taxon>Theaceae</taxon>
        <taxon>Camellia</taxon>
    </lineage>
</organism>
<gene>
    <name evidence="1" type="ORF">LOK49_LG02G03411</name>
</gene>
<keyword evidence="2" id="KW-1185">Reference proteome</keyword>
<dbReference type="Proteomes" id="UP001060215">
    <property type="component" value="Chromosome 3"/>
</dbReference>
<name>A0ACC0INH9_9ERIC</name>
<protein>
    <submittedName>
        <fullName evidence="1">Uncharacterized protein</fullName>
    </submittedName>
</protein>
<evidence type="ECO:0000313" key="2">
    <source>
        <dbReference type="Proteomes" id="UP001060215"/>
    </source>
</evidence>
<reference evidence="1 2" key="1">
    <citation type="journal article" date="2022" name="Plant J.">
        <title>Chromosome-level genome of Camellia lanceoleosa provides a valuable resource for understanding genome evolution and self-incompatibility.</title>
        <authorList>
            <person name="Gong W."/>
            <person name="Xiao S."/>
            <person name="Wang L."/>
            <person name="Liao Z."/>
            <person name="Chang Y."/>
            <person name="Mo W."/>
            <person name="Hu G."/>
            <person name="Li W."/>
            <person name="Zhao G."/>
            <person name="Zhu H."/>
            <person name="Hu X."/>
            <person name="Ji K."/>
            <person name="Xiang X."/>
            <person name="Song Q."/>
            <person name="Yuan D."/>
            <person name="Jin S."/>
            <person name="Zhang L."/>
        </authorList>
    </citation>
    <scope>NUCLEOTIDE SEQUENCE [LARGE SCALE GENOMIC DNA]</scope>
    <source>
        <strain evidence="1">SQ_2022a</strain>
    </source>
</reference>